<dbReference type="EMBL" id="JAAFYZ010000075">
    <property type="protein sequence ID" value="MBS2549547.1"/>
    <property type="molecule type" value="Genomic_DNA"/>
</dbReference>
<dbReference type="RefSeq" id="WP_212011106.1">
    <property type="nucleotide sequence ID" value="NZ_JAAFYZ010000075.1"/>
</dbReference>
<name>A0ABS5KU15_9ACTN</name>
<protein>
    <submittedName>
        <fullName evidence="1">Uncharacterized protein</fullName>
    </submittedName>
</protein>
<organism evidence="1 2">
    <name type="scientific">Catenulispora pinistramenti</name>
    <dbReference type="NCBI Taxonomy" id="2705254"/>
    <lineage>
        <taxon>Bacteria</taxon>
        <taxon>Bacillati</taxon>
        <taxon>Actinomycetota</taxon>
        <taxon>Actinomycetes</taxon>
        <taxon>Catenulisporales</taxon>
        <taxon>Catenulisporaceae</taxon>
        <taxon>Catenulispora</taxon>
    </lineage>
</organism>
<sequence length="103" mass="11141">MTIRIAGNTQIPALAAIRAKGYELEYAAFAEGGDVGNCAYEYNAIQGDRLFSATNPEELLGLIAMWETRGDDWKATAGDFAFADELIDNGLVYDDEGNVIDGE</sequence>
<gene>
    <name evidence="1" type="ORF">KGQ19_22040</name>
</gene>
<evidence type="ECO:0000313" key="1">
    <source>
        <dbReference type="EMBL" id="MBS2549547.1"/>
    </source>
</evidence>
<reference evidence="1 2" key="1">
    <citation type="submission" date="2020-02" db="EMBL/GenBank/DDBJ databases">
        <title>Acidophilic actinobacteria isolated from forest soil.</title>
        <authorList>
            <person name="Golinska P."/>
        </authorList>
    </citation>
    <scope>NUCLEOTIDE SEQUENCE [LARGE SCALE GENOMIC DNA]</scope>
    <source>
        <strain evidence="1 2">NL8</strain>
    </source>
</reference>
<comment type="caution">
    <text evidence="1">The sequence shown here is derived from an EMBL/GenBank/DDBJ whole genome shotgun (WGS) entry which is preliminary data.</text>
</comment>
<evidence type="ECO:0000313" key="2">
    <source>
        <dbReference type="Proteomes" id="UP000730482"/>
    </source>
</evidence>
<keyword evidence="2" id="KW-1185">Reference proteome</keyword>
<dbReference type="Proteomes" id="UP000730482">
    <property type="component" value="Unassembled WGS sequence"/>
</dbReference>
<proteinExistence type="predicted"/>
<accession>A0ABS5KU15</accession>